<dbReference type="Gene3D" id="1.10.340.40">
    <property type="entry name" value="Nuclear abundant poly(A) RNA-bind protein 2, N-terminal domain"/>
    <property type="match status" value="1"/>
</dbReference>
<dbReference type="Gene3D" id="4.10.1000.40">
    <property type="match status" value="1"/>
</dbReference>
<dbReference type="OrthoDB" id="438553at2759"/>
<keyword evidence="7" id="KW-0274">FAD</keyword>
<evidence type="ECO:0000256" key="9">
    <source>
        <dbReference type="ARBA" id="ARBA00023133"/>
    </source>
</evidence>
<dbReference type="NCBIfam" id="TIGR00562">
    <property type="entry name" value="proto_IX_ox"/>
    <property type="match status" value="1"/>
</dbReference>
<dbReference type="AlphaFoldDB" id="A0A8H3EKR5"/>
<feature type="region of interest" description="Disordered" evidence="12">
    <location>
        <begin position="274"/>
        <end position="364"/>
    </location>
</feature>
<protein>
    <recommendedName>
        <fullName evidence="5">protoporphyrinogen oxidase</fullName>
        <ecNumber evidence="5">1.3.3.4</ecNumber>
    </recommendedName>
</protein>
<dbReference type="Pfam" id="PF01593">
    <property type="entry name" value="Amino_oxidase"/>
    <property type="match status" value="1"/>
</dbReference>
<evidence type="ECO:0000259" key="13">
    <source>
        <dbReference type="Pfam" id="PF01593"/>
    </source>
</evidence>
<comment type="function">
    <text evidence="2">Catalyzes the 6-electron oxidation of protoporphyrinogen-IX to form protoporphyrin-IX.</text>
</comment>
<comment type="catalytic activity">
    <reaction evidence="11">
        <text>protoporphyrinogen IX + 3 O2 = protoporphyrin IX + 3 H2O2</text>
        <dbReference type="Rhea" id="RHEA:25576"/>
        <dbReference type="ChEBI" id="CHEBI:15379"/>
        <dbReference type="ChEBI" id="CHEBI:16240"/>
        <dbReference type="ChEBI" id="CHEBI:57306"/>
        <dbReference type="ChEBI" id="CHEBI:57307"/>
        <dbReference type="EC" id="1.3.3.4"/>
    </reaction>
</comment>
<organism evidence="15 16">
    <name type="scientific">Heterodermia speciosa</name>
    <dbReference type="NCBI Taxonomy" id="116794"/>
    <lineage>
        <taxon>Eukaryota</taxon>
        <taxon>Fungi</taxon>
        <taxon>Dikarya</taxon>
        <taxon>Ascomycota</taxon>
        <taxon>Pezizomycotina</taxon>
        <taxon>Lecanoromycetes</taxon>
        <taxon>OSLEUM clade</taxon>
        <taxon>Lecanoromycetidae</taxon>
        <taxon>Caliciales</taxon>
        <taxon>Physciaceae</taxon>
        <taxon>Heterodermia</taxon>
    </lineage>
</organism>
<dbReference type="EMBL" id="CAJPDS010000005">
    <property type="protein sequence ID" value="CAF9907188.1"/>
    <property type="molecule type" value="Genomic_DNA"/>
</dbReference>
<dbReference type="InterPro" id="IPR055046">
    <property type="entry name" value="Nab2-like_Znf-CCCH"/>
</dbReference>
<feature type="domain" description="Amine oxidase" evidence="13">
    <location>
        <begin position="556"/>
        <end position="1061"/>
    </location>
</feature>
<feature type="compositionally biased region" description="Polar residues" evidence="12">
    <location>
        <begin position="324"/>
        <end position="336"/>
    </location>
</feature>
<evidence type="ECO:0000256" key="7">
    <source>
        <dbReference type="ARBA" id="ARBA00022827"/>
    </source>
</evidence>
<comment type="pathway">
    <text evidence="3">Porphyrin-containing compound metabolism; protoporphyrin-IX biosynthesis; protoporphyrin-IX from protoporphyrinogen-IX: step 1/1.</text>
</comment>
<dbReference type="InterPro" id="IPR002937">
    <property type="entry name" value="Amino_oxidase"/>
</dbReference>
<dbReference type="InterPro" id="IPR004572">
    <property type="entry name" value="Protoporphyrinogen_oxidase"/>
</dbReference>
<keyword evidence="8" id="KW-0560">Oxidoreductase</keyword>
<comment type="cofactor">
    <cofactor evidence="1">
        <name>FAD</name>
        <dbReference type="ChEBI" id="CHEBI:57692"/>
    </cofactor>
</comment>
<dbReference type="PANTHER" id="PTHR42923">
    <property type="entry name" value="PROTOPORPHYRINOGEN OXIDASE"/>
    <property type="match status" value="1"/>
</dbReference>
<keyword evidence="16" id="KW-1185">Reference proteome</keyword>
<evidence type="ECO:0000256" key="8">
    <source>
        <dbReference type="ARBA" id="ARBA00023002"/>
    </source>
</evidence>
<dbReference type="PANTHER" id="PTHR42923:SF3">
    <property type="entry name" value="PROTOPORPHYRINOGEN OXIDASE"/>
    <property type="match status" value="1"/>
</dbReference>
<dbReference type="GO" id="GO:0004729">
    <property type="term" value="F:oxygen-dependent protoporphyrinogen oxidase activity"/>
    <property type="evidence" value="ECO:0007669"/>
    <property type="project" value="UniProtKB-EC"/>
</dbReference>
<comment type="caution">
    <text evidence="15">The sequence shown here is derived from an EMBL/GenBank/DDBJ whole genome shotgun (WGS) entry which is preliminary data.</text>
</comment>
<gene>
    <name evidence="15" type="ORF">HETSPECPRED_007064</name>
</gene>
<accession>A0A8H3EKR5</accession>
<evidence type="ECO:0000256" key="4">
    <source>
        <dbReference type="ARBA" id="ARBA00010551"/>
    </source>
</evidence>
<evidence type="ECO:0000256" key="1">
    <source>
        <dbReference type="ARBA" id="ARBA00001974"/>
    </source>
</evidence>
<feature type="region of interest" description="Disordered" evidence="12">
    <location>
        <begin position="118"/>
        <end position="215"/>
    </location>
</feature>
<dbReference type="GO" id="GO:0006782">
    <property type="term" value="P:protoporphyrinogen IX biosynthetic process"/>
    <property type="evidence" value="ECO:0007669"/>
    <property type="project" value="UniProtKB-UniPathway"/>
</dbReference>
<comment type="similarity">
    <text evidence="4">Belongs to the protoporphyrinogen/coproporphyrinogen oxidase family. Protoporphyrinogen oxidase subfamily.</text>
</comment>
<dbReference type="FunFam" id="1.10.340.40:FF:000001">
    <property type="entry name" value="Nuclear polyadenylated RNA-binding protein nab2"/>
    <property type="match status" value="1"/>
</dbReference>
<dbReference type="InterPro" id="IPR036188">
    <property type="entry name" value="FAD/NAD-bd_sf"/>
</dbReference>
<evidence type="ECO:0000256" key="12">
    <source>
        <dbReference type="SAM" id="MobiDB-lite"/>
    </source>
</evidence>
<evidence type="ECO:0000256" key="3">
    <source>
        <dbReference type="ARBA" id="ARBA00005073"/>
    </source>
</evidence>
<dbReference type="Pfam" id="PF22683">
    <property type="entry name" value="Nab2-like_zf-CCCH"/>
    <property type="match status" value="1"/>
</dbReference>
<dbReference type="InterPro" id="IPR043094">
    <property type="entry name" value="Nab2/ZC3H14_N_sf"/>
</dbReference>
<feature type="compositionally biased region" description="Polar residues" evidence="12">
    <location>
        <begin position="122"/>
        <end position="131"/>
    </location>
</feature>
<dbReference type="FunFam" id="4.10.1000.30:FF:000002">
    <property type="entry name" value="Nuclear polyadenylated RNA-binding protein Nab2"/>
    <property type="match status" value="1"/>
</dbReference>
<feature type="compositionally biased region" description="Basic residues" evidence="12">
    <location>
        <begin position="307"/>
        <end position="316"/>
    </location>
</feature>
<dbReference type="Proteomes" id="UP000664521">
    <property type="component" value="Unassembled WGS sequence"/>
</dbReference>
<evidence type="ECO:0000256" key="5">
    <source>
        <dbReference type="ARBA" id="ARBA00012867"/>
    </source>
</evidence>
<evidence type="ECO:0000256" key="2">
    <source>
        <dbReference type="ARBA" id="ARBA00002600"/>
    </source>
</evidence>
<feature type="compositionally biased region" description="Polar residues" evidence="12">
    <location>
        <begin position="93"/>
        <end position="105"/>
    </location>
</feature>
<feature type="domain" description="Nab2-like CCCH zinc finger" evidence="14">
    <location>
        <begin position="471"/>
        <end position="490"/>
    </location>
</feature>
<evidence type="ECO:0000313" key="16">
    <source>
        <dbReference type="Proteomes" id="UP000664521"/>
    </source>
</evidence>
<dbReference type="InterPro" id="IPR050464">
    <property type="entry name" value="Zeta_carotene_desat/Oxidored"/>
</dbReference>
<name>A0A8H3EKR5_9LECA</name>
<dbReference type="FunFam" id="4.10.1000.40:FF:000002">
    <property type="entry name" value="Nuclear polyadenylated RNA-binding protein Nab2"/>
    <property type="match status" value="1"/>
</dbReference>
<evidence type="ECO:0000259" key="14">
    <source>
        <dbReference type="Pfam" id="PF22683"/>
    </source>
</evidence>
<evidence type="ECO:0000313" key="15">
    <source>
        <dbReference type="EMBL" id="CAF9907188.1"/>
    </source>
</evidence>
<evidence type="ECO:0000256" key="6">
    <source>
        <dbReference type="ARBA" id="ARBA00022630"/>
    </source>
</evidence>
<dbReference type="Gene3D" id="4.10.1000.30">
    <property type="match status" value="1"/>
</dbReference>
<feature type="region of interest" description="Disordered" evidence="12">
    <location>
        <begin position="93"/>
        <end position="112"/>
    </location>
</feature>
<proteinExistence type="inferred from homology"/>
<keyword evidence="9" id="KW-0350">Heme biosynthesis</keyword>
<sequence length="1102" mass="121448">MAVEVTLNTPLAEALNNVVQPKLSEVGWSTGGLDDSALTEYIILMLVNGKTQEQIAAELSNDLLNLEPDDTGAIEFARWLFNQVEELHMQMSGGTNSQIQSGQQEYNERSQYDNARVARQASKMSNSSADSPDTEMGEAVPASQEGAIPTGPKSMRNGGRNSNVGSRRLIGQLSKAMDRSSDAVLHRVRPQQGTERINMHNRQPPKGPRLDQSRNSRLMPNIRPAASQNGGPGGAIPNMSPQQQMQLLAMYEEQARLMSQIFSPTQQQMFMPGMPQPAINPAFRNGMNQQNPPAGRSLFERVEANPHHQHGQHSNRQKFDGGSSFASNHSNAATSSDEPHIVNGDISSSMEVESSQKGPGDSSPDTICRFNLSCTKKDCAYAHQSPAAPSGTTIDVDDHCPFGAACKNRKCVGRHPSPAQKVSHQSEQDCRFFPNCTNPSCTFRHPTMPMCRNGADCTREGCKFTHVNITCKYNPCLNPECPYKHAEGQKRGAFDDKVWMADGGQEREHVSERKCYSTSGNHIDEQKLGLYGEVSVAEARARVREVKNVAILGGGITGLASAFYLSKQIPEARITIFEGSSRLGGWLHSKRVDVGSGNVVFEQGPRTLRPNVPNGLVTLNLVKHLGLEDQVLFTSKNSVAAQNRYVYYPNHLVRMPGPGVTPLQNLFNVLKEPAFNGFFRGVLNDIWTRPRPVYVVDESVGSFFTRRFSSKIVDNLISAVLHGIYAGDVYQLSMRSIMPQIWSNELEYGSISEGIWKSSQFTRFTEFDWAMLRDLEEDFEKHSATTDKLQEVENSSVFTFRKGLGELSDRLEAHLSKNPMVKIQRESLVTDLRLQGQGPSQIVQLKTKSSTGKSTGGPGSSMLDNQFTHVISTISGEKLNNIARDGKGQKVLSYFQFTPSVTVMVVNLFFSNPEILPVHGFGYLIPRSVPFTENPERALGVVFDSDATIGQDSIGGTKVTVMLGGHWWDQWDTYPDEGEGASMAKAVLRRHLGISTEPDAIRVALQKDCIPQYTVGHQWRLSGGDSQLSRAFGGRLRIAGNSYTGVGLNDCIRAARECVKELACGVKGIGLYWSLGFSLEHRVRTEHLSKKPWRVGPPLSEA</sequence>
<evidence type="ECO:0000256" key="10">
    <source>
        <dbReference type="ARBA" id="ARBA00023244"/>
    </source>
</evidence>
<keyword evidence="6" id="KW-0285">Flavoprotein</keyword>
<reference evidence="15" key="1">
    <citation type="submission" date="2021-03" db="EMBL/GenBank/DDBJ databases">
        <authorList>
            <person name="Tagirdzhanova G."/>
        </authorList>
    </citation>
    <scope>NUCLEOTIDE SEQUENCE</scope>
</reference>
<dbReference type="GO" id="GO:0005743">
    <property type="term" value="C:mitochondrial inner membrane"/>
    <property type="evidence" value="ECO:0007669"/>
    <property type="project" value="TreeGrafter"/>
</dbReference>
<feature type="compositionally biased region" description="Basic and acidic residues" evidence="12">
    <location>
        <begin position="176"/>
        <end position="185"/>
    </location>
</feature>
<dbReference type="SUPFAM" id="SSF51905">
    <property type="entry name" value="FAD/NAD(P)-binding domain"/>
    <property type="match status" value="1"/>
</dbReference>
<dbReference type="UniPathway" id="UPA00251">
    <property type="reaction ID" value="UER00324"/>
</dbReference>
<dbReference type="EC" id="1.3.3.4" evidence="5"/>
<feature type="region of interest" description="Disordered" evidence="12">
    <location>
        <begin position="221"/>
        <end position="240"/>
    </location>
</feature>
<feature type="compositionally biased region" description="Polar residues" evidence="12">
    <location>
        <begin position="345"/>
        <end position="357"/>
    </location>
</feature>
<dbReference type="Gene3D" id="3.50.50.60">
    <property type="entry name" value="FAD/NAD(P)-binding domain"/>
    <property type="match status" value="1"/>
</dbReference>
<evidence type="ECO:0000256" key="11">
    <source>
        <dbReference type="ARBA" id="ARBA00047554"/>
    </source>
</evidence>
<dbReference type="Pfam" id="PF14608">
    <property type="entry name" value="zf-CCCH_2"/>
    <property type="match status" value="4"/>
</dbReference>
<keyword evidence="10" id="KW-0627">Porphyrin biosynthesis</keyword>
<dbReference type="SUPFAM" id="SSF54373">
    <property type="entry name" value="FAD-linked reductases, C-terminal domain"/>
    <property type="match status" value="1"/>
</dbReference>